<dbReference type="CDD" id="cd16321">
    <property type="entry name" value="MraZ_C"/>
    <property type="match status" value="1"/>
</dbReference>
<dbReference type="SUPFAM" id="SSF89447">
    <property type="entry name" value="AbrB/MazE/MraZ-like"/>
    <property type="match status" value="1"/>
</dbReference>
<dbReference type="GO" id="GO:2000143">
    <property type="term" value="P:negative regulation of DNA-templated transcription initiation"/>
    <property type="evidence" value="ECO:0007669"/>
    <property type="project" value="TreeGrafter"/>
</dbReference>
<dbReference type="Gene3D" id="3.40.1550.20">
    <property type="entry name" value="Transcriptional regulator MraZ domain"/>
    <property type="match status" value="1"/>
</dbReference>
<keyword evidence="5 7" id="KW-0238">DNA-binding</keyword>
<dbReference type="GO" id="GO:0051301">
    <property type="term" value="P:cell division"/>
    <property type="evidence" value="ECO:0007669"/>
    <property type="project" value="UniProtKB-KW"/>
</dbReference>
<feature type="domain" description="SpoVT-AbrB" evidence="8">
    <location>
        <begin position="76"/>
        <end position="119"/>
    </location>
</feature>
<evidence type="ECO:0000256" key="7">
    <source>
        <dbReference type="HAMAP-Rule" id="MF_01008"/>
    </source>
</evidence>
<keyword evidence="2 7" id="KW-0963">Cytoplasm</keyword>
<keyword evidence="4 7" id="KW-0805">Transcription regulation</keyword>
<dbReference type="PANTHER" id="PTHR34701">
    <property type="entry name" value="TRANSCRIPTIONAL REGULATOR MRAZ"/>
    <property type="match status" value="1"/>
</dbReference>
<sequence>MVYGQFERTIDAKNRVALPAKLRDALGSKFYLTISMNNVIELRDEAEFNSMTANLNAQSIYDANARMLKRYILGNTHEIELDAQARFIIPKPALAKGEIQKDVIFIGVGNFVELWGAETFKNYEQSISDEDIALAARALADKER</sequence>
<dbReference type="PANTHER" id="PTHR34701:SF1">
    <property type="entry name" value="TRANSCRIPTIONAL REGULATOR MRAZ"/>
    <property type="match status" value="1"/>
</dbReference>
<accession>A0AAT9F810</accession>
<comment type="similarity">
    <text evidence="7">Belongs to the MraZ family.</text>
</comment>
<dbReference type="GO" id="GO:0009295">
    <property type="term" value="C:nucleoid"/>
    <property type="evidence" value="ECO:0007669"/>
    <property type="project" value="UniProtKB-SubCell"/>
</dbReference>
<feature type="domain" description="SpoVT-AbrB" evidence="8">
    <location>
        <begin position="5"/>
        <end position="47"/>
    </location>
</feature>
<dbReference type="GO" id="GO:0003700">
    <property type="term" value="F:DNA-binding transcription factor activity"/>
    <property type="evidence" value="ECO:0007669"/>
    <property type="project" value="UniProtKB-UniRule"/>
</dbReference>
<dbReference type="InterPro" id="IPR020603">
    <property type="entry name" value="MraZ_dom"/>
</dbReference>
<evidence type="ECO:0000256" key="1">
    <source>
        <dbReference type="ARBA" id="ARBA00013860"/>
    </source>
</evidence>
<dbReference type="EMBL" id="AP013353">
    <property type="protein sequence ID" value="BAP01028.1"/>
    <property type="molecule type" value="Genomic_DNA"/>
</dbReference>
<comment type="subunit">
    <text evidence="7">Forms oligomers.</text>
</comment>
<keyword evidence="9" id="KW-0131">Cell cycle</keyword>
<dbReference type="GO" id="GO:0000976">
    <property type="term" value="F:transcription cis-regulatory region binding"/>
    <property type="evidence" value="ECO:0007669"/>
    <property type="project" value="TreeGrafter"/>
</dbReference>
<comment type="subcellular location">
    <subcellularLocation>
        <location evidence="7">Cytoplasm</location>
        <location evidence="7">Nucleoid</location>
    </subcellularLocation>
</comment>
<keyword evidence="3" id="KW-0677">Repeat</keyword>
<dbReference type="CDD" id="cd16320">
    <property type="entry name" value="MraZ_N"/>
    <property type="match status" value="1"/>
</dbReference>
<dbReference type="InterPro" id="IPR038619">
    <property type="entry name" value="MraZ_sf"/>
</dbReference>
<reference evidence="9" key="1">
    <citation type="journal article" date="2014" name="Appl. Environ. Microbiol.">
        <title>Molecular Epidemiology of Cases of Mycoplasma californicum Infection in Japan.</title>
        <authorList>
            <person name="Hata E."/>
            <person name="Suzuki K."/>
            <person name="Hanyu H."/>
            <person name="Itoh M."/>
            <person name="Higuchi H."/>
            <person name="Kobayashi H."/>
        </authorList>
    </citation>
    <scope>NUCLEOTIDE SEQUENCE</scope>
    <source>
        <strain evidence="9">HAZ160_1</strain>
    </source>
</reference>
<dbReference type="InterPro" id="IPR037914">
    <property type="entry name" value="SpoVT-AbrB_sf"/>
</dbReference>
<dbReference type="InterPro" id="IPR035644">
    <property type="entry name" value="MraZ_C"/>
</dbReference>
<evidence type="ECO:0000256" key="3">
    <source>
        <dbReference type="ARBA" id="ARBA00022737"/>
    </source>
</evidence>
<dbReference type="InterPro" id="IPR003444">
    <property type="entry name" value="MraZ"/>
</dbReference>
<keyword evidence="9" id="KW-0132">Cell division</keyword>
<dbReference type="AlphaFoldDB" id="A0AAT9F810"/>
<evidence type="ECO:0000256" key="5">
    <source>
        <dbReference type="ARBA" id="ARBA00023125"/>
    </source>
</evidence>
<name>A0AAT9F810_9BACT</name>
<dbReference type="KEGG" id="mcm:MCAL160_0451"/>
<dbReference type="HAMAP" id="MF_01008">
    <property type="entry name" value="MraZ"/>
    <property type="match status" value="1"/>
</dbReference>
<organism evidence="9">
    <name type="scientific">Mycoplasmopsis californica HAZ160_1</name>
    <dbReference type="NCBI Taxonomy" id="1397850"/>
    <lineage>
        <taxon>Bacteria</taxon>
        <taxon>Bacillati</taxon>
        <taxon>Mycoplasmatota</taxon>
        <taxon>Mycoplasmoidales</taxon>
        <taxon>Metamycoplasmataceae</taxon>
        <taxon>Mycoplasmopsis</taxon>
    </lineage>
</organism>
<gene>
    <name evidence="7 9" type="primary">mraZ</name>
    <name evidence="9" type="ORF">MCAL160_0451</name>
</gene>
<evidence type="ECO:0000259" key="8">
    <source>
        <dbReference type="PROSITE" id="PS51740"/>
    </source>
</evidence>
<dbReference type="GO" id="GO:0005737">
    <property type="term" value="C:cytoplasm"/>
    <property type="evidence" value="ECO:0007669"/>
    <property type="project" value="UniProtKB-UniRule"/>
</dbReference>
<dbReference type="PROSITE" id="PS51740">
    <property type="entry name" value="SPOVT_ABRB"/>
    <property type="match status" value="2"/>
</dbReference>
<keyword evidence="6 7" id="KW-0804">Transcription</keyword>
<evidence type="ECO:0000256" key="2">
    <source>
        <dbReference type="ARBA" id="ARBA00022490"/>
    </source>
</evidence>
<protein>
    <recommendedName>
        <fullName evidence="1 7">Transcriptional regulator MraZ</fullName>
    </recommendedName>
</protein>
<proteinExistence type="inferred from homology"/>
<reference evidence="9" key="4">
    <citation type="submission" date="2024-06" db="EMBL/GenBank/DDBJ databases">
        <authorList>
            <consortium name="Mycoplasma californicum genome sequencing consortium"/>
            <person name="Hata E."/>
            <person name="Tanaka K."/>
            <person name="Tamamura Y."/>
        </authorList>
    </citation>
    <scope>NUCLEOTIDE SEQUENCE</scope>
    <source>
        <strain evidence="9">HAZ160_1</strain>
    </source>
</reference>
<reference evidence="9" key="2">
    <citation type="journal article" date="2014" name="Genome Announc.">
        <title>Complete Genome Sequence of Mycoplasma californicum Strain HAZ160_1 from Bovine Mastitic Milk in Japan.</title>
        <authorList>
            <person name="Hata E."/>
            <person name="Murakami K."/>
        </authorList>
    </citation>
    <scope>NUCLEOTIDE SEQUENCE</scope>
    <source>
        <strain evidence="9">HAZ160_1</strain>
    </source>
</reference>
<reference evidence="9" key="3">
    <citation type="journal article" date="2019" name="Vet. Microbiol.">
        <title>Mutations associated with change of susceptibility to lincosamides and/or macrolides in field and laboratory-derived Mycoplasma californicum strains in Japan, and development of a rapid detection method for these mutations.</title>
        <authorList>
            <person name="Hata E."/>
            <person name="Nagai K."/>
            <person name="Murakami K."/>
        </authorList>
    </citation>
    <scope>NUCLEOTIDE SEQUENCE</scope>
    <source>
        <strain evidence="9">HAZ160_1</strain>
    </source>
</reference>
<dbReference type="InterPro" id="IPR007159">
    <property type="entry name" value="SpoVT-AbrB_dom"/>
</dbReference>
<dbReference type="InterPro" id="IPR035642">
    <property type="entry name" value="MraZ_N"/>
</dbReference>
<dbReference type="Pfam" id="PF02381">
    <property type="entry name" value="MraZ"/>
    <property type="match status" value="2"/>
</dbReference>
<evidence type="ECO:0000256" key="4">
    <source>
        <dbReference type="ARBA" id="ARBA00023015"/>
    </source>
</evidence>
<evidence type="ECO:0000313" key="9">
    <source>
        <dbReference type="EMBL" id="BAP01028.1"/>
    </source>
</evidence>
<evidence type="ECO:0000256" key="6">
    <source>
        <dbReference type="ARBA" id="ARBA00023163"/>
    </source>
</evidence>